<dbReference type="Proteomes" id="UP000824120">
    <property type="component" value="Chromosome 3"/>
</dbReference>
<accession>A0A9J5ZPH9</accession>
<dbReference type="EMBL" id="JACXVP010000003">
    <property type="protein sequence ID" value="KAG5613996.1"/>
    <property type="molecule type" value="Genomic_DNA"/>
</dbReference>
<keyword evidence="3" id="KW-1185">Reference proteome</keyword>
<protein>
    <submittedName>
        <fullName evidence="2">Uncharacterized protein</fullName>
    </submittedName>
</protein>
<evidence type="ECO:0000313" key="3">
    <source>
        <dbReference type="Proteomes" id="UP000824120"/>
    </source>
</evidence>
<dbReference type="OrthoDB" id="1327282at2759"/>
<proteinExistence type="predicted"/>
<gene>
    <name evidence="2" type="ORF">H5410_013820</name>
</gene>
<reference evidence="2 3" key="1">
    <citation type="submission" date="2020-09" db="EMBL/GenBank/DDBJ databases">
        <title>De no assembly of potato wild relative species, Solanum commersonii.</title>
        <authorList>
            <person name="Cho K."/>
        </authorList>
    </citation>
    <scope>NUCLEOTIDE SEQUENCE [LARGE SCALE GENOMIC DNA]</scope>
    <source>
        <strain evidence="2">LZ3.2</strain>
        <tissue evidence="2">Leaf</tissue>
    </source>
</reference>
<dbReference type="AlphaFoldDB" id="A0A9J5ZPH9"/>
<evidence type="ECO:0000256" key="1">
    <source>
        <dbReference type="SAM" id="MobiDB-lite"/>
    </source>
</evidence>
<organism evidence="2 3">
    <name type="scientific">Solanum commersonii</name>
    <name type="common">Commerson's wild potato</name>
    <name type="synonym">Commerson's nightshade</name>
    <dbReference type="NCBI Taxonomy" id="4109"/>
    <lineage>
        <taxon>Eukaryota</taxon>
        <taxon>Viridiplantae</taxon>
        <taxon>Streptophyta</taxon>
        <taxon>Embryophyta</taxon>
        <taxon>Tracheophyta</taxon>
        <taxon>Spermatophyta</taxon>
        <taxon>Magnoliopsida</taxon>
        <taxon>eudicotyledons</taxon>
        <taxon>Gunneridae</taxon>
        <taxon>Pentapetalae</taxon>
        <taxon>asterids</taxon>
        <taxon>lamiids</taxon>
        <taxon>Solanales</taxon>
        <taxon>Solanaceae</taxon>
        <taxon>Solanoideae</taxon>
        <taxon>Solaneae</taxon>
        <taxon>Solanum</taxon>
    </lineage>
</organism>
<comment type="caution">
    <text evidence="2">The sequence shown here is derived from an EMBL/GenBank/DDBJ whole genome shotgun (WGS) entry which is preliminary data.</text>
</comment>
<evidence type="ECO:0000313" key="2">
    <source>
        <dbReference type="EMBL" id="KAG5613996.1"/>
    </source>
</evidence>
<name>A0A9J5ZPH9_SOLCO</name>
<sequence length="104" mass="11617">MDGTPRVRWTKEEVDRMNIIEDLTYAVVEVRAEQGLIENGDVDSSLVESNEDEDLSPRILKSIKSARKGKKQGIGENNLPIKVQPKRSAGSHQNKPCLKLLFGT</sequence>
<feature type="region of interest" description="Disordered" evidence="1">
    <location>
        <begin position="66"/>
        <end position="104"/>
    </location>
</feature>